<proteinExistence type="predicted"/>
<dbReference type="RefSeq" id="XP_044551246.1">
    <property type="nucleotide sequence ID" value="XM_044690909.1"/>
</dbReference>
<name>A0AA88GW65_NAELO</name>
<feature type="region of interest" description="Disordered" evidence="1">
    <location>
        <begin position="523"/>
        <end position="547"/>
    </location>
</feature>
<dbReference type="GeneID" id="68094042"/>
<evidence type="ECO:0000313" key="4">
    <source>
        <dbReference type="Proteomes" id="UP000816034"/>
    </source>
</evidence>
<keyword evidence="2" id="KW-1133">Transmembrane helix</keyword>
<keyword evidence="4" id="KW-1185">Reference proteome</keyword>
<comment type="caution">
    <text evidence="3">The sequence shown here is derived from an EMBL/GenBank/DDBJ whole genome shotgun (WGS) entry which is preliminary data.</text>
</comment>
<organism evidence="3 4">
    <name type="scientific">Naegleria lovaniensis</name>
    <name type="common">Amoeba</name>
    <dbReference type="NCBI Taxonomy" id="51637"/>
    <lineage>
        <taxon>Eukaryota</taxon>
        <taxon>Discoba</taxon>
        <taxon>Heterolobosea</taxon>
        <taxon>Tetramitia</taxon>
        <taxon>Eutetramitia</taxon>
        <taxon>Vahlkampfiidae</taxon>
        <taxon>Naegleria</taxon>
    </lineage>
</organism>
<dbReference type="EMBL" id="PYSW02000013">
    <property type="protein sequence ID" value="KAG2387254.1"/>
    <property type="molecule type" value="Genomic_DNA"/>
</dbReference>
<keyword evidence="2" id="KW-0472">Membrane</keyword>
<dbReference type="Proteomes" id="UP000816034">
    <property type="component" value="Unassembled WGS sequence"/>
</dbReference>
<feature type="transmembrane region" description="Helical" evidence="2">
    <location>
        <begin position="129"/>
        <end position="148"/>
    </location>
</feature>
<gene>
    <name evidence="3" type="ORF">C9374_001586</name>
</gene>
<evidence type="ECO:0000256" key="2">
    <source>
        <dbReference type="SAM" id="Phobius"/>
    </source>
</evidence>
<keyword evidence="2" id="KW-0812">Transmembrane</keyword>
<feature type="compositionally biased region" description="Acidic residues" evidence="1">
    <location>
        <begin position="537"/>
        <end position="547"/>
    </location>
</feature>
<protein>
    <submittedName>
        <fullName evidence="3">Uncharacterized protein</fullName>
    </submittedName>
</protein>
<evidence type="ECO:0000313" key="3">
    <source>
        <dbReference type="EMBL" id="KAG2387254.1"/>
    </source>
</evidence>
<accession>A0AA88GW65</accession>
<dbReference type="AlphaFoldDB" id="A0AA88GW65"/>
<evidence type="ECO:0000256" key="1">
    <source>
        <dbReference type="SAM" id="MobiDB-lite"/>
    </source>
</evidence>
<reference evidence="3 4" key="1">
    <citation type="journal article" date="2018" name="BMC Genomics">
        <title>The genome of Naegleria lovaniensis, the basis for a comparative approach to unravel pathogenicity factors of the human pathogenic amoeba N. fowleri.</title>
        <authorList>
            <person name="Liechti N."/>
            <person name="Schurch N."/>
            <person name="Bruggmann R."/>
            <person name="Wittwer M."/>
        </authorList>
    </citation>
    <scope>NUCLEOTIDE SEQUENCE [LARGE SCALE GENOMIC DNA]</scope>
    <source>
        <strain evidence="3 4">ATCC 30569</strain>
    </source>
</reference>
<sequence length="547" mass="62787">MLRYRFPLKFNHECKLMRTTFPMMNCTGNNHVAISITMMKRFTSKNMNENMNESSENNNIAKQDHLASKSNSEASQIPSSASSSFITQVYNLKNKIEVLEEKTLAYFPKTSVQLTPYFLNEMMKKPKNYYWAAFAAIVSIIAVLYVRYGLYFKQHVGKLFEQETMTQKSAIATLRVMQVYSDNFGAFPSLKNVKTDQLVDKLNCDDMNIEIKKDTLATVISLMNFEHFINRFAWNRDFLSLVAASIKTPLTKEMSQVIFEKILSSPSGKRILREECPQNVLNALDVLLTDSSDNFQEIGSKIMFNFFEGDEVKIDDYLKTFSAKSGVDISNIQNYIENLKKSKTSVTKLKLSETNIRSSDIEANLGMLPVAILSSVFYCTNSWKKRANAPAIFLSHVRWWAGLAGAIPTIADIMISILHTQQYSRKIENFYVTQDLQQQSFWKSIIDFTPTSFNIMYASIRIFEAVAVIALWKRARFIIAPLIFNELLKYNVVQYAKTDNNLKFLHENELSIGKNRTYKMSIAESRKNDSTSQEGSIEQEEDDEIED</sequence>